<sequence>MKMNFAAKRLWILLTIVGAVLMFQFYNPSTAEKVKVLNATLSQSFEEEIESLRVVAEKAREGEASSEQLKSQLVRTRQSYKRLEFLLEYFYPEYVEEHINGAPLLHIETFDTNPMVIPPEGLQVLDEMIFAEDWNENIKEIALLSRQLQMQSGFLLADFKSRTLKTEELLNAARLEIIRMVSMSITGFDTPGSLNGLDEVSVSLKSMETYLEPLLQASDKPIHNEVLELLNEGQKQVSNSTFDDFDRLTFIKEIADPLYEKLTKISNYAYPESKGGWNPKSKSIFANDVLDPYFYSQLSAEEDSDELRNLGKKIFYDPLISGNAQMSCATCHNPTKAFTDGEKRSLSSVEGKTVERNAPTLLNAVYADRYFYDLRAFTLEQQAQHVIFNPDEFNTANAEILEKLNDDKEYKSVFKETFGSKKINEEQFASALASYVLSLRSFNSPFDKYVRNEEAKLPDDAKRGFNLFMGKAACGTCHFAPTFSGLVPPNFIKNETEILGILATANDEELDDDLGRINNQIHSEKAWIYERSFKTSTVRNVELTAPYFHNGEFAELQDVMDFYNNGGGAGIGLEVTNQTLAPDSLGLSQNEMNDIIAFMKSLTDTTLNY</sequence>
<dbReference type="InterPro" id="IPR009056">
    <property type="entry name" value="Cyt_c-like_dom"/>
</dbReference>
<comment type="subcellular location">
    <subcellularLocation>
        <location evidence="1">Cell envelope</location>
    </subcellularLocation>
</comment>
<evidence type="ECO:0000256" key="4">
    <source>
        <dbReference type="ARBA" id="ARBA00022729"/>
    </source>
</evidence>
<evidence type="ECO:0000256" key="3">
    <source>
        <dbReference type="ARBA" id="ARBA00022723"/>
    </source>
</evidence>
<gene>
    <name evidence="9" type="ordered locus">Oweho_0247</name>
</gene>
<evidence type="ECO:0000313" key="9">
    <source>
        <dbReference type="EMBL" id="AEV31269.1"/>
    </source>
</evidence>
<dbReference type="Gene3D" id="1.20.1420.20">
    <property type="entry name" value="M75 peptidase, HXXE motif"/>
    <property type="match status" value="1"/>
</dbReference>
<keyword evidence="3 7" id="KW-0479">Metal-binding</keyword>
<protein>
    <submittedName>
        <fullName evidence="9">Cytochrome c peroxidase</fullName>
    </submittedName>
</protein>
<reference evidence="9 10" key="1">
    <citation type="journal article" date="2012" name="Stand. Genomic Sci.">
        <title>Genome sequence of the orange-pigmented seawater bacterium Owenweeksia hongkongensis type strain (UST20020801(T)).</title>
        <authorList>
            <person name="Riedel T."/>
            <person name="Held B."/>
            <person name="Nolan M."/>
            <person name="Lucas S."/>
            <person name="Lapidus A."/>
            <person name="Tice H."/>
            <person name="Del Rio T.G."/>
            <person name="Cheng J.F."/>
            <person name="Han C."/>
            <person name="Tapia R."/>
            <person name="Goodwin L.A."/>
            <person name="Pitluck S."/>
            <person name="Liolios K."/>
            <person name="Mavromatis K."/>
            <person name="Pagani I."/>
            <person name="Ivanova N."/>
            <person name="Mikhailova N."/>
            <person name="Pati A."/>
            <person name="Chen A."/>
            <person name="Palaniappan K."/>
            <person name="Rohde M."/>
            <person name="Tindall B.J."/>
            <person name="Detter J.C."/>
            <person name="Goker M."/>
            <person name="Woyke T."/>
            <person name="Bristow J."/>
            <person name="Eisen J.A."/>
            <person name="Markowitz V."/>
            <person name="Hugenholtz P."/>
            <person name="Klenk H.P."/>
            <person name="Kyrpides N.C."/>
        </authorList>
    </citation>
    <scope>NUCLEOTIDE SEQUENCE</scope>
    <source>
        <strain evidence="10">DSM 17368 / JCM 12287 / NRRL B-23963</strain>
    </source>
</reference>
<evidence type="ECO:0000313" key="10">
    <source>
        <dbReference type="Proteomes" id="UP000005631"/>
    </source>
</evidence>
<dbReference type="HOGENOM" id="CLU_033048_0_0_10"/>
<dbReference type="Pfam" id="PF03150">
    <property type="entry name" value="CCP_MauG"/>
    <property type="match status" value="1"/>
</dbReference>
<dbReference type="EMBL" id="CP003156">
    <property type="protein sequence ID" value="AEV31269.1"/>
    <property type="molecule type" value="Genomic_DNA"/>
</dbReference>
<dbReference type="SUPFAM" id="SSF46626">
    <property type="entry name" value="Cytochrome c"/>
    <property type="match status" value="2"/>
</dbReference>
<dbReference type="GO" id="GO:0030313">
    <property type="term" value="C:cell envelope"/>
    <property type="evidence" value="ECO:0007669"/>
    <property type="project" value="UniProtKB-SubCell"/>
</dbReference>
<dbReference type="STRING" id="926562.Oweho_0247"/>
<dbReference type="GO" id="GO:0020037">
    <property type="term" value="F:heme binding"/>
    <property type="evidence" value="ECO:0007669"/>
    <property type="project" value="InterPro"/>
</dbReference>
<keyword evidence="9" id="KW-0575">Peroxidase</keyword>
<keyword evidence="2 7" id="KW-0349">Heme</keyword>
<name>G8R7F8_OWEHD</name>
<dbReference type="GO" id="GO:0009055">
    <property type="term" value="F:electron transfer activity"/>
    <property type="evidence" value="ECO:0007669"/>
    <property type="project" value="InterPro"/>
</dbReference>
<keyword evidence="10" id="KW-1185">Reference proteome</keyword>
<keyword evidence="4" id="KW-0732">Signal</keyword>
<evidence type="ECO:0000259" key="8">
    <source>
        <dbReference type="PROSITE" id="PS51007"/>
    </source>
</evidence>
<proteinExistence type="predicted"/>
<evidence type="ECO:0000256" key="6">
    <source>
        <dbReference type="ARBA" id="ARBA00023004"/>
    </source>
</evidence>
<dbReference type="KEGG" id="oho:Oweho_0247"/>
<dbReference type="GO" id="GO:0046872">
    <property type="term" value="F:metal ion binding"/>
    <property type="evidence" value="ECO:0007669"/>
    <property type="project" value="UniProtKB-KW"/>
</dbReference>
<keyword evidence="6 7" id="KW-0408">Iron</keyword>
<dbReference type="InterPro" id="IPR004852">
    <property type="entry name" value="Di-haem_cyt_c_peroxidsae"/>
</dbReference>
<feature type="domain" description="Cytochrome c" evidence="8">
    <location>
        <begin position="306"/>
        <end position="440"/>
    </location>
</feature>
<dbReference type="PANTHER" id="PTHR30600">
    <property type="entry name" value="CYTOCHROME C PEROXIDASE-RELATED"/>
    <property type="match status" value="1"/>
</dbReference>
<evidence type="ECO:0000256" key="5">
    <source>
        <dbReference type="ARBA" id="ARBA00023002"/>
    </source>
</evidence>
<dbReference type="GO" id="GO:0004130">
    <property type="term" value="F:cytochrome-c peroxidase activity"/>
    <property type="evidence" value="ECO:0007669"/>
    <property type="project" value="TreeGrafter"/>
</dbReference>
<dbReference type="AlphaFoldDB" id="G8R7F8"/>
<dbReference type="InterPro" id="IPR036909">
    <property type="entry name" value="Cyt_c-like_dom_sf"/>
</dbReference>
<dbReference type="InterPro" id="IPR051395">
    <property type="entry name" value="Cytochrome_c_Peroxidase/MauG"/>
</dbReference>
<dbReference type="Proteomes" id="UP000005631">
    <property type="component" value="Chromosome"/>
</dbReference>
<dbReference type="PROSITE" id="PS51007">
    <property type="entry name" value="CYTC"/>
    <property type="match status" value="2"/>
</dbReference>
<evidence type="ECO:0000256" key="7">
    <source>
        <dbReference type="PROSITE-ProRule" id="PRU00433"/>
    </source>
</evidence>
<evidence type="ECO:0000256" key="2">
    <source>
        <dbReference type="ARBA" id="ARBA00022617"/>
    </source>
</evidence>
<dbReference type="Gene3D" id="1.10.760.10">
    <property type="entry name" value="Cytochrome c-like domain"/>
    <property type="match status" value="2"/>
</dbReference>
<dbReference type="PATRIC" id="fig|926562.3.peg.254"/>
<feature type="domain" description="Cytochrome c" evidence="8">
    <location>
        <begin position="459"/>
        <end position="603"/>
    </location>
</feature>
<keyword evidence="5" id="KW-0560">Oxidoreductase</keyword>
<organism evidence="9 10">
    <name type="scientific">Owenweeksia hongkongensis (strain DSM 17368 / CIP 108786 / JCM 12287 / NRRL B-23963 / UST20020801)</name>
    <dbReference type="NCBI Taxonomy" id="926562"/>
    <lineage>
        <taxon>Bacteria</taxon>
        <taxon>Pseudomonadati</taxon>
        <taxon>Bacteroidota</taxon>
        <taxon>Flavobacteriia</taxon>
        <taxon>Flavobacteriales</taxon>
        <taxon>Owenweeksiaceae</taxon>
        <taxon>Owenweeksia</taxon>
    </lineage>
</organism>
<dbReference type="InterPro" id="IPR038352">
    <property type="entry name" value="Imelysin_sf"/>
</dbReference>
<accession>G8R7F8</accession>
<evidence type="ECO:0000256" key="1">
    <source>
        <dbReference type="ARBA" id="ARBA00004196"/>
    </source>
</evidence>
<dbReference type="eggNOG" id="COG1858">
    <property type="taxonomic scope" value="Bacteria"/>
</dbReference>
<dbReference type="PANTHER" id="PTHR30600:SF10">
    <property type="entry name" value="BLL6722 PROTEIN"/>
    <property type="match status" value="1"/>
</dbReference>